<comment type="caution">
    <text evidence="1">The sequence shown here is derived from an EMBL/GenBank/DDBJ whole genome shotgun (WGS) entry which is preliminary data.</text>
</comment>
<keyword evidence="3" id="KW-1185">Reference proteome</keyword>
<evidence type="ECO:0000313" key="1">
    <source>
        <dbReference type="EMBL" id="PQM30844.1"/>
    </source>
</evidence>
<dbReference type="EMBL" id="JTLV02000001">
    <property type="protein sequence ID" value="PQM30850.1"/>
    <property type="molecule type" value="Genomic_DNA"/>
</dbReference>
<dbReference type="Proteomes" id="UP000031565">
    <property type="component" value="Unassembled WGS sequence"/>
</dbReference>
<dbReference type="EMBL" id="JTLV02000001">
    <property type="protein sequence ID" value="PQM30844.1"/>
    <property type="molecule type" value="Genomic_DNA"/>
</dbReference>
<sequence length="119" mass="13659">MGTTFTKQPPINGMLRGNNNKVYQDKLLSFPSIVINVQFSYDGTFNKLYDLSYEYELPTKVVKDPWGVDKNNLNVLQSTFALSKTYTTLDRVKDLYNDYQQAILQAANDWEYRNPTGSG</sequence>
<organism evidence="1 3">
    <name type="scientific">Spiroplasma poulsonii</name>
    <dbReference type="NCBI Taxonomy" id="2138"/>
    <lineage>
        <taxon>Bacteria</taxon>
        <taxon>Bacillati</taxon>
        <taxon>Mycoplasmatota</taxon>
        <taxon>Mollicutes</taxon>
        <taxon>Entomoplasmatales</taxon>
        <taxon>Spiroplasmataceae</taxon>
        <taxon>Spiroplasma</taxon>
    </lineage>
</organism>
<reference evidence="1 3" key="2">
    <citation type="journal article" date="2015" name="MBio">
        <title>Genome sequence of the Drosophila melanogaster male-killing Spiroplasma strain MSRO endosymbiont.</title>
        <authorList>
            <person name="Paredes J.C."/>
            <person name="Herren J.K."/>
            <person name="Schupfer F."/>
            <person name="Marin R."/>
            <person name="Claverol S."/>
            <person name="Kuo C.H."/>
            <person name="Lemaitre B."/>
            <person name="Beven L."/>
        </authorList>
    </citation>
    <scope>NUCLEOTIDE SEQUENCE [LARGE SCALE GENOMIC DNA]</scope>
    <source>
        <strain evidence="1 3">MSRO</strain>
    </source>
</reference>
<protein>
    <submittedName>
        <fullName evidence="1">Uncharacterized protein</fullName>
    </submittedName>
</protein>
<dbReference type="RefSeq" id="WP_040093018.1">
    <property type="nucleotide sequence ID" value="NZ_CM020866.1"/>
</dbReference>
<name>A0A0C2HQR3_9MOLU</name>
<dbReference type="AlphaFoldDB" id="A0A0C2HQR3"/>
<dbReference type="STRING" id="2138.SMSRO_v1c06050"/>
<evidence type="ECO:0000313" key="2">
    <source>
        <dbReference type="EMBL" id="PQM30850.1"/>
    </source>
</evidence>
<proteinExistence type="predicted"/>
<reference evidence="1" key="1">
    <citation type="submission" date="2014-10" db="EMBL/GenBank/DDBJ databases">
        <authorList>
            <person name="Seo M.-J."/>
            <person name="Seok Y.J."/>
            <person name="Cha I.-T."/>
        </authorList>
    </citation>
    <scope>NUCLEOTIDE SEQUENCE</scope>
    <source>
        <strain evidence="1">MSRO</strain>
    </source>
</reference>
<gene>
    <name evidence="1" type="ORF">SMSRO_SF006360</name>
    <name evidence="2" type="ORF">SMSRO_SF006420</name>
</gene>
<accession>A0A0C2HQR3</accession>
<evidence type="ECO:0000313" key="3">
    <source>
        <dbReference type="Proteomes" id="UP000031565"/>
    </source>
</evidence>
<reference evidence="1" key="3">
    <citation type="submission" date="2017-11" db="EMBL/GenBank/DDBJ databases">
        <title>Cell-free culture of the endosymbiotic bacteria Spiroplasma poulsonii highlights bacterial genes involved in host-symbiont interactions.</title>
        <authorList>
            <person name="Masson F."/>
            <person name="Calderon Copete S.P."/>
            <person name="Schupfer F."/>
            <person name="Garcia-Arraez G."/>
            <person name="Lemaitre B."/>
        </authorList>
    </citation>
    <scope>NUCLEOTIDE SEQUENCE</scope>
    <source>
        <strain evidence="1">MSRO</strain>
    </source>
</reference>